<organism evidence="2 3">
    <name type="scientific">Mycobacterium parascrofulaceum ATCC BAA-614</name>
    <dbReference type="NCBI Taxonomy" id="525368"/>
    <lineage>
        <taxon>Bacteria</taxon>
        <taxon>Bacillati</taxon>
        <taxon>Actinomycetota</taxon>
        <taxon>Actinomycetes</taxon>
        <taxon>Mycobacteriales</taxon>
        <taxon>Mycobacteriaceae</taxon>
        <taxon>Mycobacterium</taxon>
        <taxon>Mycobacterium simiae complex</taxon>
    </lineage>
</organism>
<feature type="transmembrane region" description="Helical" evidence="1">
    <location>
        <begin position="20"/>
        <end position="45"/>
    </location>
</feature>
<dbReference type="RefSeq" id="WP_007170436.1">
    <property type="nucleotide sequence ID" value="NZ_GG770556.1"/>
</dbReference>
<dbReference type="EMBL" id="ADNV01000101">
    <property type="protein sequence ID" value="EFG78684.1"/>
    <property type="molecule type" value="Genomic_DNA"/>
</dbReference>
<comment type="caution">
    <text evidence="2">The sequence shown here is derived from an EMBL/GenBank/DDBJ whole genome shotgun (WGS) entry which is preliminary data.</text>
</comment>
<evidence type="ECO:0000313" key="2">
    <source>
        <dbReference type="EMBL" id="EFG78684.1"/>
    </source>
</evidence>
<reference evidence="2 3" key="1">
    <citation type="submission" date="2010-04" db="EMBL/GenBank/DDBJ databases">
        <authorList>
            <person name="Muzny D."/>
            <person name="Qin X."/>
            <person name="Deng J."/>
            <person name="Jiang H."/>
            <person name="Liu Y."/>
            <person name="Qu J."/>
            <person name="Song X.-Z."/>
            <person name="Zhang L."/>
            <person name="Thornton R."/>
            <person name="Coyle M."/>
            <person name="Francisco L."/>
            <person name="Jackson L."/>
            <person name="Javaid M."/>
            <person name="Korchina V."/>
            <person name="Kovar C."/>
            <person name="Mata R."/>
            <person name="Mathew T."/>
            <person name="Ngo R."/>
            <person name="Nguyen L."/>
            <person name="Nguyen N."/>
            <person name="Okwuonu G."/>
            <person name="Ongeri F."/>
            <person name="Pham C."/>
            <person name="Simmons D."/>
            <person name="Wilczek-Boney K."/>
            <person name="Hale W."/>
            <person name="Jakkamsetti A."/>
            <person name="Pham P."/>
            <person name="Ruth R."/>
            <person name="San Lucas F."/>
            <person name="Warren J."/>
            <person name="Zhang J."/>
            <person name="Zhao Z."/>
            <person name="Zhou C."/>
            <person name="Zhu D."/>
            <person name="Lee S."/>
            <person name="Bess C."/>
            <person name="Blankenburg K."/>
            <person name="Forbes L."/>
            <person name="Fu Q."/>
            <person name="Gubbala S."/>
            <person name="Hirani K."/>
            <person name="Jayaseelan J.C."/>
            <person name="Lara F."/>
            <person name="Munidasa M."/>
            <person name="Palculict T."/>
            <person name="Patil S."/>
            <person name="Pu L.-L."/>
            <person name="Saada N."/>
            <person name="Tang L."/>
            <person name="Weissenberger G."/>
            <person name="Zhu Y."/>
            <person name="Hemphill L."/>
            <person name="Shang Y."/>
            <person name="Youmans B."/>
            <person name="Ayvaz T."/>
            <person name="Ross M."/>
            <person name="Santibanez J."/>
            <person name="Aqrawi P."/>
            <person name="Gross S."/>
            <person name="Joshi V."/>
            <person name="Fowler G."/>
            <person name="Nazareth L."/>
            <person name="Reid J."/>
            <person name="Worley K."/>
            <person name="Petrosino J."/>
            <person name="Highlander S."/>
            <person name="Gibbs R."/>
        </authorList>
    </citation>
    <scope>NUCLEOTIDE SEQUENCE [LARGE SCALE GENOMIC DNA]</scope>
    <source>
        <strain evidence="2 3">ATCC BAA-614</strain>
    </source>
</reference>
<keyword evidence="1" id="KW-1133">Transmembrane helix</keyword>
<dbReference type="eggNOG" id="ENOG50312Y1">
    <property type="taxonomic scope" value="Bacteria"/>
</dbReference>
<dbReference type="Proteomes" id="UP000003653">
    <property type="component" value="Unassembled WGS sequence"/>
</dbReference>
<protein>
    <recommendedName>
        <fullName evidence="4">Conjugative transposon protein TcpC</fullName>
    </recommendedName>
</protein>
<keyword evidence="1" id="KW-0472">Membrane</keyword>
<dbReference type="HOGENOM" id="CLU_911600_0_0_11"/>
<dbReference type="InterPro" id="IPR024735">
    <property type="entry name" value="TcpC"/>
</dbReference>
<accession>D5P5H1</accession>
<keyword evidence="1" id="KW-0812">Transmembrane</keyword>
<dbReference type="AlphaFoldDB" id="D5P5H1"/>
<keyword evidence="3" id="KW-1185">Reference proteome</keyword>
<sequence>MSTITMSRTWQERISRVRGYLRTGAFTVVTIFAVFGFAAAVKVFFTASHPDEGDVAAIAHRVGNQRDAAGHFAADFVAAVLTTPSWNYAALQRFITLPESEAAPVAVQSAPPVPAVINTPKVWSVVPNGSVGEVNLYAVVVVVQQRAYASAPPNTAFYGVPVAIWHYQPRAMDWPAPISAPGPGANVKEGYDHPLSPNSPVYAVVSGFINTYLTATSGLDRYVVADSWIKPIGGYQSALIKTADTASEIPDNPATGTRIHVRARVTAQTSQFATLQFTFPLTVENNGGTWMVAAIDSIPQVSNDTEATPATTSHS</sequence>
<dbReference type="Pfam" id="PF12642">
    <property type="entry name" value="TpcC"/>
    <property type="match status" value="1"/>
</dbReference>
<gene>
    <name evidence="2" type="ORF">HMPREF0591_1415</name>
</gene>
<name>D5P5H1_9MYCO</name>
<evidence type="ECO:0000256" key="1">
    <source>
        <dbReference type="SAM" id="Phobius"/>
    </source>
</evidence>
<evidence type="ECO:0008006" key="4">
    <source>
        <dbReference type="Google" id="ProtNLM"/>
    </source>
</evidence>
<proteinExistence type="predicted"/>
<evidence type="ECO:0000313" key="3">
    <source>
        <dbReference type="Proteomes" id="UP000003653"/>
    </source>
</evidence>